<reference evidence="3" key="2">
    <citation type="journal article" date="2024" name="Nature">
        <title>Anoxygenic phototroph of the Chloroflexota uses a type I reaction centre.</title>
        <authorList>
            <person name="Tsuji J.M."/>
            <person name="Shaw N.A."/>
            <person name="Nagashima S."/>
            <person name="Venkiteswaran J.J."/>
            <person name="Schiff S.L."/>
            <person name="Watanabe T."/>
            <person name="Fukui M."/>
            <person name="Hanada S."/>
            <person name="Tank M."/>
            <person name="Neufeld J.D."/>
        </authorList>
    </citation>
    <scope>NUCLEOTIDE SEQUENCE</scope>
    <source>
        <strain evidence="3">L227-S17</strain>
    </source>
</reference>
<keyword evidence="5" id="KW-1185">Reference proteome</keyword>
<dbReference type="EMBL" id="CP128399">
    <property type="protein sequence ID" value="WJW67434.1"/>
    <property type="molecule type" value="Genomic_DNA"/>
</dbReference>
<dbReference type="Gene3D" id="3.10.350.10">
    <property type="entry name" value="LysM domain"/>
    <property type="match status" value="1"/>
</dbReference>
<proteinExistence type="predicted"/>
<organism evidence="2 4">
    <name type="scientific">Candidatus Chlorohelix allophototropha</name>
    <dbReference type="NCBI Taxonomy" id="3003348"/>
    <lineage>
        <taxon>Bacteria</taxon>
        <taxon>Bacillati</taxon>
        <taxon>Chloroflexota</taxon>
        <taxon>Chloroflexia</taxon>
        <taxon>Candidatus Chloroheliales</taxon>
        <taxon>Candidatus Chloroheliaceae</taxon>
        <taxon>Candidatus Chlorohelix</taxon>
    </lineage>
</organism>
<dbReference type="PROSITE" id="PS51782">
    <property type="entry name" value="LYSM"/>
    <property type="match status" value="1"/>
</dbReference>
<evidence type="ECO:0000313" key="3">
    <source>
        <dbReference type="EMBL" id="WJW67434.1"/>
    </source>
</evidence>
<reference evidence="2 4" key="1">
    <citation type="submission" date="2020-06" db="EMBL/GenBank/DDBJ databases">
        <title>Anoxygenic phototrophic Chloroflexota member uses a Type I reaction center.</title>
        <authorList>
            <person name="Tsuji J.M."/>
            <person name="Shaw N.A."/>
            <person name="Nagashima S."/>
            <person name="Venkiteswaran J."/>
            <person name="Schiff S.L."/>
            <person name="Hanada S."/>
            <person name="Tank M."/>
            <person name="Neufeld J.D."/>
        </authorList>
    </citation>
    <scope>NUCLEOTIDE SEQUENCE [LARGE SCALE GENOMIC DNA]</scope>
    <source>
        <strain evidence="2">L227-S17</strain>
    </source>
</reference>
<evidence type="ECO:0000313" key="4">
    <source>
        <dbReference type="Proteomes" id="UP000521676"/>
    </source>
</evidence>
<sequence length="228" mass="25567">MSQNNITGGLPKDKKAVIVIKKKSVPEKRLTCHFNPTDYTISRDVTWQFKSVLGKDVPVADFQGGGSNKLTLKLLFDTTMEAGAPKDVRTDTKHLWDAAYIDTGSKDAVTNKGEPPHILFIWGTTWSFEAIITNISQEFTLFSDSGIPLRSNVTLSMTQVVDDRNFGRQNPTSGGIQGKIHVVREGDRLDLIANQYYSKPMKWRDIADYNNIDNPRLIKPGMRLVIPE</sequence>
<dbReference type="CDD" id="cd00118">
    <property type="entry name" value="LysM"/>
    <property type="match status" value="1"/>
</dbReference>
<dbReference type="SMART" id="SM00257">
    <property type="entry name" value="LysM"/>
    <property type="match status" value="1"/>
</dbReference>
<evidence type="ECO:0000313" key="2">
    <source>
        <dbReference type="EMBL" id="NWJ45561.1"/>
    </source>
</evidence>
<dbReference type="Pfam" id="PF19266">
    <property type="entry name" value="CIS_tube"/>
    <property type="match status" value="1"/>
</dbReference>
<dbReference type="AlphaFoldDB" id="A0A8T7M1K0"/>
<dbReference type="InterPro" id="IPR036779">
    <property type="entry name" value="LysM_dom_sf"/>
</dbReference>
<dbReference type="InterPro" id="IPR045361">
    <property type="entry name" value="CIS_tube_prot_N"/>
</dbReference>
<dbReference type="SUPFAM" id="SSF54106">
    <property type="entry name" value="LysM domain"/>
    <property type="match status" value="1"/>
</dbReference>
<evidence type="ECO:0000259" key="1">
    <source>
        <dbReference type="PROSITE" id="PS51782"/>
    </source>
</evidence>
<evidence type="ECO:0000313" key="5">
    <source>
        <dbReference type="Proteomes" id="UP001431572"/>
    </source>
</evidence>
<name>A0A8T7M1K0_9CHLR</name>
<dbReference type="Proteomes" id="UP000521676">
    <property type="component" value="Unassembled WGS sequence"/>
</dbReference>
<accession>A0A8T7M1K0</accession>
<dbReference type="EMBL" id="JACATZ010000001">
    <property type="protein sequence ID" value="NWJ45561.1"/>
    <property type="molecule type" value="Genomic_DNA"/>
</dbReference>
<protein>
    <submittedName>
        <fullName evidence="2">LysM peptidoglycan-binding domain-containing protein</fullName>
    </submittedName>
</protein>
<gene>
    <name evidence="2" type="ORF">HXX08_06760</name>
    <name evidence="3" type="ORF">OZ401_000700</name>
</gene>
<dbReference type="Proteomes" id="UP001431572">
    <property type="component" value="Chromosome 1"/>
</dbReference>
<dbReference type="InterPro" id="IPR018392">
    <property type="entry name" value="LysM"/>
</dbReference>
<feature type="domain" description="LysM" evidence="1">
    <location>
        <begin position="179"/>
        <end position="226"/>
    </location>
</feature>
<dbReference type="Pfam" id="PF01476">
    <property type="entry name" value="LysM"/>
    <property type="match status" value="1"/>
</dbReference>
<dbReference type="RefSeq" id="WP_341469327.1">
    <property type="nucleotide sequence ID" value="NZ_CP128399.1"/>
</dbReference>